<dbReference type="KEGG" id="wvi:Weevi_1688"/>
<dbReference type="InterPro" id="IPR008886">
    <property type="entry name" value="UPF0227/Esterase_YqiA"/>
</dbReference>
<dbReference type="SUPFAM" id="SSF53474">
    <property type="entry name" value="alpha/beta-Hydrolases"/>
    <property type="match status" value="1"/>
</dbReference>
<dbReference type="Proteomes" id="UP000008641">
    <property type="component" value="Chromosome"/>
</dbReference>
<reference evidence="1 2" key="1">
    <citation type="journal article" date="2011" name="Stand. Genomic Sci.">
        <title>Complete genome sequence of Weeksella virosa type strain (9751).</title>
        <authorList>
            <person name="Lang E."/>
            <person name="Teshima H."/>
            <person name="Lucas S."/>
            <person name="Lapidus A."/>
            <person name="Hammon N."/>
            <person name="Deshpande S."/>
            <person name="Nolan M."/>
            <person name="Cheng J.F."/>
            <person name="Pitluck S."/>
            <person name="Liolios K."/>
            <person name="Pagani I."/>
            <person name="Mikhailova N."/>
            <person name="Ivanova N."/>
            <person name="Mavromatis K."/>
            <person name="Pati A."/>
            <person name="Tapia R."/>
            <person name="Han C."/>
            <person name="Goodwin L."/>
            <person name="Chen A."/>
            <person name="Palaniappan K."/>
            <person name="Land M."/>
            <person name="Hauser L."/>
            <person name="Chang Y.J."/>
            <person name="Jeffries C.D."/>
            <person name="Brambilla E.M."/>
            <person name="Kopitz M."/>
            <person name="Rohde M."/>
            <person name="Goker M."/>
            <person name="Tindall B.J."/>
            <person name="Detter J.C."/>
            <person name="Woyke T."/>
            <person name="Bristow J."/>
            <person name="Eisen J.A."/>
            <person name="Markowitz V."/>
            <person name="Hugenholtz P."/>
            <person name="Klenk H.P."/>
            <person name="Kyrpides N.C."/>
        </authorList>
    </citation>
    <scope>NUCLEOTIDE SEQUENCE [LARGE SCALE GENOMIC DNA]</scope>
    <source>
        <strain evidence="2">ATCC 43766 / DSM 16922 / JCM 21250 / NBRC 16016 / NCTC 11634 / CL345/78</strain>
    </source>
</reference>
<reference evidence="2" key="2">
    <citation type="journal article" date="2011" name="Stand. Genomic Sci.">
        <title>Complete genome sequence of Weeksella virosa type strain (9751T).</title>
        <authorList>
            <person name="Lang E."/>
            <person name="Teshima H."/>
            <person name="Lucas S."/>
            <person name="Lapidus A."/>
            <person name="Hammon N."/>
            <person name="Deshpande S."/>
            <person name="Nolan M."/>
            <person name="Cheng J."/>
            <person name="Pitluck S."/>
            <person name="Liolios K."/>
            <person name="Pagani I."/>
            <person name="Mikhailova N."/>
            <person name="Ivanova N."/>
            <person name="Mavromatis K."/>
            <person name="Pati A."/>
            <person name="Tapia R."/>
            <person name="Han C."/>
            <person name="Goodwin L."/>
            <person name="Chen A."/>
            <person name="Palaniappan K."/>
            <person name="Land M."/>
            <person name="Hauser L."/>
            <person name="Chang Y."/>
            <person name="Jeffries C."/>
            <person name="Brambilla E."/>
            <person name="Kopitz M."/>
            <person name="Rohde M."/>
            <person name="Goker M."/>
            <person name="Tindall B."/>
            <person name="Detter J."/>
            <person name="Woyke T."/>
            <person name="Bristow J."/>
            <person name="Eisen J."/>
            <person name="Markowitz V."/>
            <person name="Hugenholtz P."/>
            <person name="Klenk H."/>
            <person name="Kyrpides N."/>
        </authorList>
    </citation>
    <scope>NUCLEOTIDE SEQUENCE [LARGE SCALE GENOMIC DNA]</scope>
    <source>
        <strain evidence="2">ATCC 43766 / DSM 16922 / JCM 21250 / NBRC 16016 / NCTC 11634 / CL345/78</strain>
    </source>
</reference>
<dbReference type="AlphaFoldDB" id="F0NZV7"/>
<gene>
    <name evidence="1" type="ordered locus">Weevi_1688</name>
</gene>
<proteinExistence type="predicted"/>
<evidence type="ECO:0000313" key="2">
    <source>
        <dbReference type="Proteomes" id="UP000008641"/>
    </source>
</evidence>
<dbReference type="HOGENOM" id="CLU_1531926_0_0_10"/>
<dbReference type="Gene3D" id="3.40.50.1820">
    <property type="entry name" value="alpha/beta hydrolase"/>
    <property type="match status" value="1"/>
</dbReference>
<keyword evidence="2" id="KW-1185">Reference proteome</keyword>
<dbReference type="RefSeq" id="WP_013598770.1">
    <property type="nucleotide sequence ID" value="NC_015144.1"/>
</dbReference>
<accession>F0NZV7</accession>
<name>F0NZV7_WEEVC</name>
<dbReference type="InterPro" id="IPR029058">
    <property type="entry name" value="AB_hydrolase_fold"/>
</dbReference>
<dbReference type="OrthoDB" id="1438136at2"/>
<evidence type="ECO:0000313" key="1">
    <source>
        <dbReference type="EMBL" id="ADX68381.1"/>
    </source>
</evidence>
<dbReference type="ESTHER" id="weevc-f0nzv7">
    <property type="family name" value="abh_upf00227"/>
</dbReference>
<evidence type="ECO:0008006" key="3">
    <source>
        <dbReference type="Google" id="ProtNLM"/>
    </source>
</evidence>
<dbReference type="eggNOG" id="COG1073">
    <property type="taxonomic scope" value="Bacteria"/>
</dbReference>
<protein>
    <recommendedName>
        <fullName evidence="3">Esterase</fullName>
    </recommendedName>
</protein>
<dbReference type="EMBL" id="CP002455">
    <property type="protein sequence ID" value="ADX68381.1"/>
    <property type="molecule type" value="Genomic_DNA"/>
</dbReference>
<dbReference type="Pfam" id="PF05728">
    <property type="entry name" value="UPF0227"/>
    <property type="match status" value="1"/>
</dbReference>
<sequence>MRKKKLLYLHGYQGFTTKEKKDFLDTIAHAQYPLIDYDAEAKTVIKDLLNLIEKEKIEILSGTSLGAILAYLLSRIKQLPCLLLNPGVTRYEEVKSFVPKEFELKESLAPTYIVAGKLDTVISYDEQLKFYEQLSGNNVYEKYLLTDENLEHRVSLEEFQRYFTLFFQWLNEIEQ</sequence>
<organism evidence="1 2">
    <name type="scientific">Weeksella virosa (strain ATCC 43766 / DSM 16922 / JCM 21250 / CCUG 30538 / CDC 9751 / IAM 14551 / NBRC 16016 / NCTC 11634 / CL345/78)</name>
    <dbReference type="NCBI Taxonomy" id="865938"/>
    <lineage>
        <taxon>Bacteria</taxon>
        <taxon>Pseudomonadati</taxon>
        <taxon>Bacteroidota</taxon>
        <taxon>Flavobacteriia</taxon>
        <taxon>Flavobacteriales</taxon>
        <taxon>Weeksellaceae</taxon>
        <taxon>Weeksella</taxon>
    </lineage>
</organism>